<accession>A0A5C3PG92</accession>
<feature type="region of interest" description="Disordered" evidence="2">
    <location>
        <begin position="934"/>
        <end position="985"/>
    </location>
</feature>
<dbReference type="PANTHER" id="PTHR10063">
    <property type="entry name" value="TUBERIN"/>
    <property type="match status" value="1"/>
</dbReference>
<keyword evidence="1" id="KW-0343">GTPase activation</keyword>
<protein>
    <recommendedName>
        <fullName evidence="3">Rap-GAP domain-containing protein</fullName>
    </recommendedName>
</protein>
<dbReference type="InterPro" id="IPR035974">
    <property type="entry name" value="Rap/Ran-GAP_sf"/>
</dbReference>
<evidence type="ECO:0000259" key="3">
    <source>
        <dbReference type="PROSITE" id="PS50085"/>
    </source>
</evidence>
<feature type="region of interest" description="Disordered" evidence="2">
    <location>
        <begin position="793"/>
        <end position="814"/>
    </location>
</feature>
<feature type="region of interest" description="Disordered" evidence="2">
    <location>
        <begin position="1"/>
        <end position="42"/>
    </location>
</feature>
<dbReference type="InterPro" id="IPR018515">
    <property type="entry name" value="Tuberin-type_domain"/>
</dbReference>
<dbReference type="GO" id="GO:0051056">
    <property type="term" value="P:regulation of small GTPase mediated signal transduction"/>
    <property type="evidence" value="ECO:0007669"/>
    <property type="project" value="InterPro"/>
</dbReference>
<evidence type="ECO:0000256" key="1">
    <source>
        <dbReference type="ARBA" id="ARBA00022468"/>
    </source>
</evidence>
<feature type="compositionally biased region" description="Basic and acidic residues" evidence="2">
    <location>
        <begin position="937"/>
        <end position="959"/>
    </location>
</feature>
<feature type="region of interest" description="Disordered" evidence="2">
    <location>
        <begin position="255"/>
        <end position="285"/>
    </location>
</feature>
<dbReference type="Gene3D" id="3.40.50.11210">
    <property type="entry name" value="Rap/Ran-GAP"/>
    <property type="match status" value="1"/>
</dbReference>
<dbReference type="SUPFAM" id="SSF48371">
    <property type="entry name" value="ARM repeat"/>
    <property type="match status" value="1"/>
</dbReference>
<feature type="region of interest" description="Disordered" evidence="2">
    <location>
        <begin position="1403"/>
        <end position="1456"/>
    </location>
</feature>
<dbReference type="GO" id="GO:0033596">
    <property type="term" value="C:TSC1-TSC2 complex"/>
    <property type="evidence" value="ECO:0007669"/>
    <property type="project" value="TreeGrafter"/>
</dbReference>
<name>A0A5C3PG92_9APHY</name>
<dbReference type="Proteomes" id="UP000308197">
    <property type="component" value="Unassembled WGS sequence"/>
</dbReference>
<gene>
    <name evidence="4" type="ORF">K466DRAFT_662726</name>
</gene>
<reference evidence="4 5" key="1">
    <citation type="journal article" date="2019" name="Nat. Ecol. Evol.">
        <title>Megaphylogeny resolves global patterns of mushroom evolution.</title>
        <authorList>
            <person name="Varga T."/>
            <person name="Krizsan K."/>
            <person name="Foldi C."/>
            <person name="Dima B."/>
            <person name="Sanchez-Garcia M."/>
            <person name="Sanchez-Ramirez S."/>
            <person name="Szollosi G.J."/>
            <person name="Szarkandi J.G."/>
            <person name="Papp V."/>
            <person name="Albert L."/>
            <person name="Andreopoulos W."/>
            <person name="Angelini C."/>
            <person name="Antonin V."/>
            <person name="Barry K.W."/>
            <person name="Bougher N.L."/>
            <person name="Buchanan P."/>
            <person name="Buyck B."/>
            <person name="Bense V."/>
            <person name="Catcheside P."/>
            <person name="Chovatia M."/>
            <person name="Cooper J."/>
            <person name="Damon W."/>
            <person name="Desjardin D."/>
            <person name="Finy P."/>
            <person name="Geml J."/>
            <person name="Haridas S."/>
            <person name="Hughes K."/>
            <person name="Justo A."/>
            <person name="Karasinski D."/>
            <person name="Kautmanova I."/>
            <person name="Kiss B."/>
            <person name="Kocsube S."/>
            <person name="Kotiranta H."/>
            <person name="LaButti K.M."/>
            <person name="Lechner B.E."/>
            <person name="Liimatainen K."/>
            <person name="Lipzen A."/>
            <person name="Lukacs Z."/>
            <person name="Mihaltcheva S."/>
            <person name="Morgado L.N."/>
            <person name="Niskanen T."/>
            <person name="Noordeloos M.E."/>
            <person name="Ohm R.A."/>
            <person name="Ortiz-Santana B."/>
            <person name="Ovrebo C."/>
            <person name="Racz N."/>
            <person name="Riley R."/>
            <person name="Savchenko A."/>
            <person name="Shiryaev A."/>
            <person name="Soop K."/>
            <person name="Spirin V."/>
            <person name="Szebenyi C."/>
            <person name="Tomsovsky M."/>
            <person name="Tulloss R.E."/>
            <person name="Uehling J."/>
            <person name="Grigoriev I.V."/>
            <person name="Vagvolgyi C."/>
            <person name="Papp T."/>
            <person name="Martin F.M."/>
            <person name="Miettinen O."/>
            <person name="Hibbett D.S."/>
            <person name="Nagy L.G."/>
        </authorList>
    </citation>
    <scope>NUCLEOTIDE SEQUENCE [LARGE SCALE GENOMIC DNA]</scope>
    <source>
        <strain evidence="4 5">HHB13444</strain>
    </source>
</reference>
<dbReference type="GO" id="GO:0005096">
    <property type="term" value="F:GTPase activator activity"/>
    <property type="evidence" value="ECO:0007669"/>
    <property type="project" value="UniProtKB-KW"/>
</dbReference>
<evidence type="ECO:0000313" key="4">
    <source>
        <dbReference type="EMBL" id="TFK87879.1"/>
    </source>
</evidence>
<dbReference type="InParanoid" id="A0A5C3PG92"/>
<dbReference type="GO" id="GO:0032007">
    <property type="term" value="P:negative regulation of TOR signaling"/>
    <property type="evidence" value="ECO:0007669"/>
    <property type="project" value="TreeGrafter"/>
</dbReference>
<dbReference type="GO" id="GO:0005634">
    <property type="term" value="C:nucleus"/>
    <property type="evidence" value="ECO:0007669"/>
    <property type="project" value="InterPro"/>
</dbReference>
<dbReference type="SUPFAM" id="SSF111347">
    <property type="entry name" value="Rap/Ran-GAP"/>
    <property type="match status" value="1"/>
</dbReference>
<evidence type="ECO:0000256" key="2">
    <source>
        <dbReference type="SAM" id="MobiDB-lite"/>
    </source>
</evidence>
<dbReference type="InterPro" id="IPR000331">
    <property type="entry name" value="Rap/Ran_GAP_dom"/>
</dbReference>
<dbReference type="EMBL" id="ML211135">
    <property type="protein sequence ID" value="TFK87879.1"/>
    <property type="molecule type" value="Genomic_DNA"/>
</dbReference>
<sequence>MPSQNDDAHRPSRQRANTSAFPFGNWRRGRAENAPTPAPPAVSQPIQFEALIEALTPPAVPSLTVARSLAAALGSIGAHSPPPRLSILHPILFKLCSAESPAPLQAAGYDILTAFLEANGPSMVSTADRLSCLSLFVDAPWSQELWEARSRALAALINSGSQTLGMETQILRMLASWIERAFDGLAVMRTDTSHEDRLERQRSVESLTALLIDLVRRPEFVSRLTEDDTAGVLHLWEKLLDRALSMSNDFALSPPSSPLVEPQSSKAVSPPKLPSHRRHHSSTSVPKLSLVKHPADIMVDAYLTYLSERIVALAPTYLTSILPLLFRSLAFYATPLPRISLQVPPPHQHSLEQRVSDLLGKLVAGPYASHCKILLKRHFFPRSQDLHVSIQTSRGALRTLRMSLRRVLEGRLARGYIARVSSYEHSPAGVPTHLALERGLMERAWAPDEGAGWDLIRFANVLARAARTWISQEQEASPMEVASHREDVLNEIASIVKDDIQAMDERGEGEEVDDEEVESVGRVMRELVVYVRTLKTPDGGLVPISLNRPEGSSPFLSAIANILAQDFKTTPLFPVLPSIILSLADHLPDRDLSQLIVNMADRQLLSPTSLAWLDDWSSILAIPNLFSPTRHTTRQHAMDHLQSVWEFVKDIPAYRKPLAELVFDVWKQHSPNELEDQTALVAWNLLADEAVLRLVERHADSPGTDECEARESFCEDILDFLDSVAREQRQDDDDDAASILTVESAALSPPAIIPPANTAATSPVLSRVASEYPMSPPQKDALPSVMSLLSSLTSSMPSRSQSKPRRSTNDMPLPVEVPSPVLAAIDIPSTSTSTNPRSVGAVIAMISVFSQLVFTPLAQSRSSLWHARLVFKDLVELTSSAGCVRARLTALQFLMRLRVDRDHRLYFQKHDHDRDGHIAALAALINRAEAGPNTVEDLMRDEEVRRARPRVPQERDGRRPSTGRGGPRMDASRSRSRVPTRVLSTPMPKLKPREQMWSIPEVLPFSVAASDVSSEGMTSYDPTCPGTSESVLRSSLYLLKLVEILEGEKEWEILSYVLCHLPTQLANKHLFCGPRSKLVIAKLVNTFCKGLSDNSFARQVERWPENINARDAQGIAFHTLTVLISYRRCLETVQPLHQLVEVFLHGLSLQPSTQRCCLHALSLSSFELQASMTKYLPRIMEKLSQIMSNSTMAVHIIDFLAIVGSQRSLYVNFTESDYKMVFAVALKYLEQHNRNDGSSSISWALSQHVRIMSYYIVYVWFLAVDMSDRHRHVSFIVRQLLLANSGRSDVDGPTEVAFDWLARYTYASADPRPAKSTLDEIVMNPTLQGKGSEPAISEKTWILGNSVVTIRALARRGWIEVLSRRASGLTKFLVRAENVPMVPLGDVDPDLVSISAMLMMDREDDGDEGAEDESTEEMNGNGDATVDDIKDALSKTAVSSPSTPRPDPITGYVWSRSAPSQRRKEVAIDPSYFALQLSAYPDKRPAGRGRLVTDKSKLATFFRTFDRMPVIDTHKVGVMYVAPGQEHETEILRNTHGSPAYTRFLEGLGRLIYLRGQADVYDGGLDPDIDGEYAYAWWDDIGQILFHTATLMPTGDDPNCMSKKAHIGNDYVRIVWNDSGKPYRFDTLSTQFQFVNIVIEPHSRGAIAAFSNNFHEHEYFKVTVQRAPGMVEFTPVGDFKLISAANLPQLVRQISLLADWFVTVWQSTDKDTKREEIVTNWRSRLDAIQRFRDQVQAADPVPEPDDSLAGQQRLRDFTTAY</sequence>
<feature type="compositionally biased region" description="Acidic residues" evidence="2">
    <location>
        <begin position="1403"/>
        <end position="1416"/>
    </location>
</feature>
<organism evidence="4 5">
    <name type="scientific">Polyporus arcularius HHB13444</name>
    <dbReference type="NCBI Taxonomy" id="1314778"/>
    <lineage>
        <taxon>Eukaryota</taxon>
        <taxon>Fungi</taxon>
        <taxon>Dikarya</taxon>
        <taxon>Basidiomycota</taxon>
        <taxon>Agaricomycotina</taxon>
        <taxon>Agaricomycetes</taxon>
        <taxon>Polyporales</taxon>
        <taxon>Polyporaceae</taxon>
        <taxon>Polyporus</taxon>
    </lineage>
</organism>
<feature type="domain" description="Rap-GAP" evidence="3">
    <location>
        <begin position="1502"/>
        <end position="1739"/>
    </location>
</feature>
<dbReference type="Pfam" id="PF02145">
    <property type="entry name" value="Rap_GAP"/>
    <property type="match status" value="1"/>
</dbReference>
<dbReference type="PROSITE" id="PS50085">
    <property type="entry name" value="RAPGAP"/>
    <property type="match status" value="1"/>
</dbReference>
<keyword evidence="5" id="KW-1185">Reference proteome</keyword>
<dbReference type="Pfam" id="PF03542">
    <property type="entry name" value="Tuberin"/>
    <property type="match status" value="1"/>
</dbReference>
<dbReference type="STRING" id="1314778.A0A5C3PG92"/>
<evidence type="ECO:0000313" key="5">
    <source>
        <dbReference type="Proteomes" id="UP000308197"/>
    </source>
</evidence>
<dbReference type="PANTHER" id="PTHR10063:SF0">
    <property type="entry name" value="TUBERIN"/>
    <property type="match status" value="1"/>
</dbReference>
<dbReference type="InterPro" id="IPR027107">
    <property type="entry name" value="Tuberin/Ral-act_asu"/>
</dbReference>
<dbReference type="InterPro" id="IPR016024">
    <property type="entry name" value="ARM-type_fold"/>
</dbReference>
<feature type="compositionally biased region" description="Basic and acidic residues" evidence="2">
    <location>
        <begin position="1"/>
        <end position="10"/>
    </location>
</feature>
<proteinExistence type="predicted"/>
<dbReference type="FunFam" id="3.40.50.11210:FF:000007">
    <property type="entry name" value="Tuberous sclerosis 2"/>
    <property type="match status" value="1"/>
</dbReference>